<proteinExistence type="predicted"/>
<evidence type="ECO:0000256" key="2">
    <source>
        <dbReference type="SAM" id="Phobius"/>
    </source>
</evidence>
<name>A0A395T4X7_9HYPO</name>
<feature type="transmembrane region" description="Helical" evidence="2">
    <location>
        <begin position="454"/>
        <end position="474"/>
    </location>
</feature>
<feature type="compositionally biased region" description="Low complexity" evidence="1">
    <location>
        <begin position="300"/>
        <end position="311"/>
    </location>
</feature>
<dbReference type="Proteomes" id="UP000266234">
    <property type="component" value="Unassembled WGS sequence"/>
</dbReference>
<feature type="region of interest" description="Disordered" evidence="1">
    <location>
        <begin position="293"/>
        <end position="312"/>
    </location>
</feature>
<dbReference type="EMBL" id="PXOG01000041">
    <property type="protein sequence ID" value="RGP79794.1"/>
    <property type="molecule type" value="Genomic_DNA"/>
</dbReference>
<comment type="caution">
    <text evidence="3">The sequence shown here is derived from an EMBL/GenBank/DDBJ whole genome shotgun (WGS) entry which is preliminary data.</text>
</comment>
<organism evidence="3 4">
    <name type="scientific">Fusarium longipes</name>
    <dbReference type="NCBI Taxonomy" id="694270"/>
    <lineage>
        <taxon>Eukaryota</taxon>
        <taxon>Fungi</taxon>
        <taxon>Dikarya</taxon>
        <taxon>Ascomycota</taxon>
        <taxon>Pezizomycotina</taxon>
        <taxon>Sordariomycetes</taxon>
        <taxon>Hypocreomycetidae</taxon>
        <taxon>Hypocreales</taxon>
        <taxon>Nectriaceae</taxon>
        <taxon>Fusarium</taxon>
    </lineage>
</organism>
<feature type="transmembrane region" description="Helical" evidence="2">
    <location>
        <begin position="494"/>
        <end position="516"/>
    </location>
</feature>
<gene>
    <name evidence="3" type="ORF">FLONG3_2108</name>
</gene>
<evidence type="ECO:0000313" key="3">
    <source>
        <dbReference type="EMBL" id="RGP79794.1"/>
    </source>
</evidence>
<accession>A0A395T4X7</accession>
<evidence type="ECO:0000256" key="1">
    <source>
        <dbReference type="SAM" id="MobiDB-lite"/>
    </source>
</evidence>
<keyword evidence="4" id="KW-1185">Reference proteome</keyword>
<reference evidence="3 4" key="1">
    <citation type="journal article" date="2018" name="PLoS Pathog.">
        <title>Evolution of structural diversity of trichothecenes, a family of toxins produced by plant pathogenic and entomopathogenic fungi.</title>
        <authorList>
            <person name="Proctor R.H."/>
            <person name="McCormick S.P."/>
            <person name="Kim H.S."/>
            <person name="Cardoza R.E."/>
            <person name="Stanley A.M."/>
            <person name="Lindo L."/>
            <person name="Kelly A."/>
            <person name="Brown D.W."/>
            <person name="Lee T."/>
            <person name="Vaughan M.M."/>
            <person name="Alexander N.J."/>
            <person name="Busman M."/>
            <person name="Gutierrez S."/>
        </authorList>
    </citation>
    <scope>NUCLEOTIDE SEQUENCE [LARGE SCALE GENOMIC DNA]</scope>
    <source>
        <strain evidence="3 4">NRRL 20695</strain>
    </source>
</reference>
<keyword evidence="2" id="KW-0472">Membrane</keyword>
<dbReference type="OrthoDB" id="3561681at2759"/>
<sequence>MSWLNRHPDLRDQDLDLLDFEPRPNEAFVVSLGRRPCQSKEDSKTRNDRIFATQTCRKAITDEVHLDQWLSELTDRQRQQGLSRDDADNHSSTMNLIMAAQMSSLDEIPFTQKAYTDIMSRMSMHGSIVRAINRNTHCSFSALSFDWPCNDSGIQSIGSWEGDMALSVTFFPETMTTNAVWYGCDIKKHRAYGHSLSNVDIITSRLSNFDGSCFHPLILPTMFAELERERHVSFVRRYMTQLVQRINDLAYPTTDERERSPDVSSEMSGNTQAADSNSIKKLKALLSRFHLGPRSEDKASSTGISSGSNTIYDNRRVDEQDEAEPAVVLWQNTSFLSNGLQNWQTQLRKMLQQVQELDDANFRIANIDENVQAKSKVTRLRETGIRIKIKIQDLIDEYDEHIRQCNHITEGLRLATQLELNQIGHRDARTNQEIARVNLKVAQMTRLDGSLMRSIATLGMIFLPATFVSTFFSMDFFQWSEQGIADHELISSYIWVYIVAAVGLTVLTMSIFYTCVLRAPSIEIDEESSCSQL</sequence>
<protein>
    <submittedName>
        <fullName evidence="3">Uncharacterized protein</fullName>
    </submittedName>
</protein>
<dbReference type="AlphaFoldDB" id="A0A395T4X7"/>
<feature type="compositionally biased region" description="Polar residues" evidence="1">
    <location>
        <begin position="262"/>
        <end position="275"/>
    </location>
</feature>
<feature type="region of interest" description="Disordered" evidence="1">
    <location>
        <begin position="250"/>
        <end position="275"/>
    </location>
</feature>
<dbReference type="STRING" id="694270.A0A395T4X7"/>
<keyword evidence="2" id="KW-0812">Transmembrane</keyword>
<keyword evidence="2" id="KW-1133">Transmembrane helix</keyword>
<dbReference type="Gene3D" id="1.20.58.340">
    <property type="entry name" value="Magnesium transport protein CorA, transmembrane region"/>
    <property type="match status" value="1"/>
</dbReference>
<evidence type="ECO:0000313" key="4">
    <source>
        <dbReference type="Proteomes" id="UP000266234"/>
    </source>
</evidence>